<proteinExistence type="predicted"/>
<evidence type="ECO:0000313" key="2">
    <source>
        <dbReference type="EMBL" id="TDU23194.1"/>
    </source>
</evidence>
<comment type="caution">
    <text evidence="2">The sequence shown here is derived from an EMBL/GenBank/DDBJ whole genome shotgun (WGS) entry which is preliminary data.</text>
</comment>
<dbReference type="SUPFAM" id="SSF52540">
    <property type="entry name" value="P-loop containing nucleoside triphosphate hydrolases"/>
    <property type="match status" value="1"/>
</dbReference>
<feature type="domain" description="NB-ARC" evidence="1">
    <location>
        <begin position="314"/>
        <end position="369"/>
    </location>
</feature>
<dbReference type="GO" id="GO:0043531">
    <property type="term" value="F:ADP binding"/>
    <property type="evidence" value="ECO:0007669"/>
    <property type="project" value="InterPro"/>
</dbReference>
<gene>
    <name evidence="2" type="ORF">C8E00_103568</name>
</gene>
<dbReference type="AlphaFoldDB" id="A0A4R7NQG2"/>
<dbReference type="OrthoDB" id="9811542at2"/>
<organism evidence="2 3">
    <name type="scientific">Chromohalobacter marismortui</name>
    <dbReference type="NCBI Taxonomy" id="42055"/>
    <lineage>
        <taxon>Bacteria</taxon>
        <taxon>Pseudomonadati</taxon>
        <taxon>Pseudomonadota</taxon>
        <taxon>Gammaproteobacteria</taxon>
        <taxon>Oceanospirillales</taxon>
        <taxon>Halomonadaceae</taxon>
        <taxon>Chromohalobacter</taxon>
    </lineage>
</organism>
<dbReference type="PANTHER" id="PTHR47691">
    <property type="entry name" value="REGULATOR-RELATED"/>
    <property type="match status" value="1"/>
</dbReference>
<evidence type="ECO:0000313" key="3">
    <source>
        <dbReference type="Proteomes" id="UP000295380"/>
    </source>
</evidence>
<evidence type="ECO:0000259" key="1">
    <source>
        <dbReference type="Pfam" id="PF00931"/>
    </source>
</evidence>
<protein>
    <recommendedName>
        <fullName evidence="1">NB-ARC domain-containing protein</fullName>
    </recommendedName>
</protein>
<dbReference type="RefSeq" id="WP_133697207.1">
    <property type="nucleotide sequence ID" value="NZ_SOBR01000003.1"/>
</dbReference>
<accession>A0A4R7NQG2</accession>
<dbReference type="EMBL" id="SOBR01000003">
    <property type="protein sequence ID" value="TDU23194.1"/>
    <property type="molecule type" value="Genomic_DNA"/>
</dbReference>
<dbReference type="PRINTS" id="PR00364">
    <property type="entry name" value="DISEASERSIST"/>
</dbReference>
<dbReference type="InterPro" id="IPR002182">
    <property type="entry name" value="NB-ARC"/>
</dbReference>
<dbReference type="Proteomes" id="UP000295380">
    <property type="component" value="Unassembled WGS sequence"/>
</dbReference>
<dbReference type="PANTHER" id="PTHR47691:SF3">
    <property type="entry name" value="HTH-TYPE TRANSCRIPTIONAL REGULATOR RV0890C-RELATED"/>
    <property type="match status" value="1"/>
</dbReference>
<dbReference type="Gene3D" id="3.40.50.300">
    <property type="entry name" value="P-loop containing nucleotide triphosphate hydrolases"/>
    <property type="match status" value="1"/>
</dbReference>
<keyword evidence="3" id="KW-1185">Reference proteome</keyword>
<dbReference type="InterPro" id="IPR027417">
    <property type="entry name" value="P-loop_NTPase"/>
</dbReference>
<dbReference type="Pfam" id="PF00931">
    <property type="entry name" value="NB-ARC"/>
    <property type="match status" value="1"/>
</dbReference>
<sequence>MNSGPMLEKMKSRVASDKDEGDIAYFYALSHELEYLTKLTVLGVVACLRDDADRNRYSVEYNLIRFDSIGDWVQALNSTLTGPAAQFFIPSATHITRDLTERVKDDDWRYEAVILASEVARYFDIEANMANKVALRQFFEFGAAIRNRTRGHGAPTTEQCNDVCPKLERALQLVWQNHKLFRHDWAHLHRNLSKKYKVSPLLGECADFDYLKSSRGESFPDGTYISLGEFVKVPLVFISAGLTDVLLPNGNYKAKEFEILSYITNEMGRVDGAVWSTPPGRLPTSHTEGESHLDQLGNTFTNLPQSPTGYIPREKIQDQLKEELIKQDRHPIVTLTGPGGIGKTSLALAVIDNIAKLSDCPYEVILWMSSRDVDLLDAGPKPVTPKVVNKAAIASSVVELLEPSERHDRTFDPQAYFERSLSEGAAGKTLLVLDNFETVESPTDIFSWVDTYIRPPNKVLITTRFRDFHGDFPIQVGGMTDSEAEMLIRQEADRLGVSSLLSNSYINTLIDESDGHPYVMKMLLGQVAREGRAVNPERIVAGANQLLVALFERTYEGLSPAAQRIFLLLSSWRVFVPAIAVEAVALRPGNERFNVQDALDELRRFSLTEEVLSSAEDEVFVGIPLAAASFGRRKLEVSPFKVAVEQDRKLLMEFGAGDKESSRHGVMPRIDRLVSVAAQKASENPAALDTFLPVLEFLGLRIPKAYLRIARLLDEAKVSEGDPEKIKGYIRRYLESSDTSDREESWFWLADLCHQSNDAIGEIHALGEIALLPATTSETIGVVANRMNNRLRELKERGVEDSWSDEVGQLIKRVAEEMERNLEGLDATDCSRLAWLYLNTGNEERARDIARRGGEKDPYNDHCVRLMERLEI</sequence>
<reference evidence="2 3" key="1">
    <citation type="submission" date="2019-03" db="EMBL/GenBank/DDBJ databases">
        <title>Genomic Encyclopedia of Type Strains, Phase IV (KMG-IV): sequencing the most valuable type-strain genomes for metagenomic binning, comparative biology and taxonomic classification.</title>
        <authorList>
            <person name="Goeker M."/>
        </authorList>
    </citation>
    <scope>NUCLEOTIDE SEQUENCE [LARGE SCALE GENOMIC DNA]</scope>
    <source>
        <strain evidence="2 3">DSM 6770</strain>
    </source>
</reference>
<name>A0A4R7NQG2_9GAMM</name>